<comment type="subcellular location">
    <subcellularLocation>
        <location evidence="1">Membrane</location>
        <topology evidence="1">Multi-pass membrane protein</topology>
    </subcellularLocation>
</comment>
<keyword evidence="7 12" id="KW-1133">Transmembrane helix</keyword>
<dbReference type="PRINTS" id="PR01495">
    <property type="entry name" value="SHABCHANNEL"/>
</dbReference>
<evidence type="ECO:0000256" key="5">
    <source>
        <dbReference type="ARBA" id="ARBA00022826"/>
    </source>
</evidence>
<dbReference type="SUPFAM" id="SSF81324">
    <property type="entry name" value="Voltage-gated potassium channels"/>
    <property type="match status" value="1"/>
</dbReference>
<name>H2Y0J5_CIOIN</name>
<dbReference type="STRING" id="7719.ENSCINP00000035429"/>
<evidence type="ECO:0000313" key="14">
    <source>
        <dbReference type="Ensembl" id="ENSCINP00000035429.1"/>
    </source>
</evidence>
<evidence type="ECO:0000256" key="10">
    <source>
        <dbReference type="ARBA" id="ARBA00023303"/>
    </source>
</evidence>
<feature type="compositionally biased region" description="Basic and acidic residues" evidence="11">
    <location>
        <begin position="455"/>
        <end position="472"/>
    </location>
</feature>
<dbReference type="InterPro" id="IPR028325">
    <property type="entry name" value="VG_K_chnl"/>
</dbReference>
<dbReference type="InterPro" id="IPR005821">
    <property type="entry name" value="Ion_trans_dom"/>
</dbReference>
<evidence type="ECO:0000256" key="12">
    <source>
        <dbReference type="SAM" id="Phobius"/>
    </source>
</evidence>
<dbReference type="GO" id="GO:0016020">
    <property type="term" value="C:membrane"/>
    <property type="evidence" value="ECO:0000318"/>
    <property type="project" value="GO_Central"/>
</dbReference>
<dbReference type="GO" id="GO:0005249">
    <property type="term" value="F:voltage-gated potassium channel activity"/>
    <property type="evidence" value="ECO:0007669"/>
    <property type="project" value="InterPro"/>
</dbReference>
<keyword evidence="8" id="KW-0406">Ion transport</keyword>
<proteinExistence type="predicted"/>
<reference evidence="14" key="4">
    <citation type="submission" date="2025-09" db="UniProtKB">
        <authorList>
            <consortium name="Ensembl"/>
        </authorList>
    </citation>
    <scope>IDENTIFICATION</scope>
</reference>
<evidence type="ECO:0000313" key="15">
    <source>
        <dbReference type="Proteomes" id="UP000008144"/>
    </source>
</evidence>
<evidence type="ECO:0000256" key="11">
    <source>
        <dbReference type="SAM" id="MobiDB-lite"/>
    </source>
</evidence>
<evidence type="ECO:0000256" key="3">
    <source>
        <dbReference type="ARBA" id="ARBA00022538"/>
    </source>
</evidence>
<keyword evidence="10" id="KW-0407">Ion channel</keyword>
<evidence type="ECO:0000256" key="9">
    <source>
        <dbReference type="ARBA" id="ARBA00023136"/>
    </source>
</evidence>
<dbReference type="Proteomes" id="UP000008144">
    <property type="component" value="Chromosome 1"/>
</dbReference>
<feature type="domain" description="Ion transport" evidence="13">
    <location>
        <begin position="1"/>
        <end position="49"/>
    </location>
</feature>
<dbReference type="GO" id="GO:0015459">
    <property type="term" value="F:potassium channel regulator activity"/>
    <property type="evidence" value="ECO:0000318"/>
    <property type="project" value="GO_Central"/>
</dbReference>
<dbReference type="AlphaFoldDB" id="H2Y0J5"/>
<dbReference type="InterPro" id="IPR003973">
    <property type="entry name" value="K_chnl_volt-dep_Kv2"/>
</dbReference>
<feature type="transmembrane region" description="Helical" evidence="12">
    <location>
        <begin position="18"/>
        <end position="42"/>
    </location>
</feature>
<dbReference type="GeneTree" id="ENSGT00940000164329"/>
<dbReference type="GO" id="GO:0001508">
    <property type="term" value="P:action potential"/>
    <property type="evidence" value="ECO:0000318"/>
    <property type="project" value="GO_Central"/>
</dbReference>
<dbReference type="HOGENOM" id="CLU_532721_0_0_1"/>
<evidence type="ECO:0000256" key="6">
    <source>
        <dbReference type="ARBA" id="ARBA00022958"/>
    </source>
</evidence>
<evidence type="ECO:0000256" key="4">
    <source>
        <dbReference type="ARBA" id="ARBA00022692"/>
    </source>
</evidence>
<feature type="region of interest" description="Disordered" evidence="11">
    <location>
        <begin position="452"/>
        <end position="512"/>
    </location>
</feature>
<evidence type="ECO:0000256" key="2">
    <source>
        <dbReference type="ARBA" id="ARBA00022448"/>
    </source>
</evidence>
<dbReference type="InParanoid" id="H2Y0J5"/>
<dbReference type="GO" id="GO:0071805">
    <property type="term" value="P:potassium ion transmembrane transport"/>
    <property type="evidence" value="ECO:0000318"/>
    <property type="project" value="GO_Central"/>
</dbReference>
<sequence>MTTVGYGDISPTTLLGKLVGGICCITGVLVIALPIPIIVNNFSEFYKEQKRQEKALKRREALESAKRNGSIVTMNLRDVFAKSIELNEASIENQGNQITKFAEITDGRVTGSKHTSPEHVAYLSHAEMASENEKNNSGMCLVDVGDTSAEVLGKPPEYNVTMEVGNNVTSPKHNGLERNSNQNNGAHDKNHEFDIENPSFTSRDDELYVGENSSSPRDLTHVICDTVVGAHARRRGTVMPEKRSEFDSGYDIGSVKEYCSNQQTTSKDPTKLFRSTSVESNAVLNGDLPRETDTPDSANSFQETPKFLDHSPHWPHFRNRTTGDDSVDSFVSLDASTSASSDDTGVVLSAPPGTADDIICHGSHSYKEQSIDSGGTPTSPHNNFPSNLFPKAPMLAMIKERSFELQTSPDMPPVPGAIEDSVGSTGNDVLPLISSRDLDIDRRNIQNVHGVKGWSSDHEFSPVTSIDKDGGSEHNSNVNGQVYSVSSALSRSSCPEETKPLCLKSQSDNRPK</sequence>
<dbReference type="Pfam" id="PF00520">
    <property type="entry name" value="Ion_trans"/>
    <property type="match status" value="1"/>
</dbReference>
<organism evidence="14 15">
    <name type="scientific">Ciona intestinalis</name>
    <name type="common">Transparent sea squirt</name>
    <name type="synonym">Ascidia intestinalis</name>
    <dbReference type="NCBI Taxonomy" id="7719"/>
    <lineage>
        <taxon>Eukaryota</taxon>
        <taxon>Metazoa</taxon>
        <taxon>Chordata</taxon>
        <taxon>Tunicata</taxon>
        <taxon>Ascidiacea</taxon>
        <taxon>Phlebobranchia</taxon>
        <taxon>Cionidae</taxon>
        <taxon>Ciona</taxon>
    </lineage>
</organism>
<keyword evidence="2" id="KW-0813">Transport</keyword>
<feature type="compositionally biased region" description="Polar residues" evidence="11">
    <location>
        <begin position="169"/>
        <end position="185"/>
    </location>
</feature>
<dbReference type="PANTHER" id="PTHR11537:SF254">
    <property type="entry name" value="POTASSIUM VOLTAGE-GATED CHANNEL PROTEIN SHAB"/>
    <property type="match status" value="1"/>
</dbReference>
<keyword evidence="9 12" id="KW-0472">Membrane</keyword>
<dbReference type="Ensembl" id="ENSCINT00000034349.1">
    <property type="protein sequence ID" value="ENSCINP00000035429.1"/>
    <property type="gene ID" value="ENSCING00000021225.1"/>
</dbReference>
<dbReference type="PANTHER" id="PTHR11537">
    <property type="entry name" value="VOLTAGE-GATED POTASSIUM CHANNEL"/>
    <property type="match status" value="1"/>
</dbReference>
<keyword evidence="15" id="KW-1185">Reference proteome</keyword>
<dbReference type="EMBL" id="EAAA01000385">
    <property type="status" value="NOT_ANNOTATED_CDS"/>
    <property type="molecule type" value="Genomic_DNA"/>
</dbReference>
<evidence type="ECO:0000256" key="1">
    <source>
        <dbReference type="ARBA" id="ARBA00004141"/>
    </source>
</evidence>
<keyword evidence="5" id="KW-0631">Potassium channel</keyword>
<keyword evidence="6" id="KW-0630">Potassium</keyword>
<keyword evidence="4 12" id="KW-0812">Transmembrane</keyword>
<feature type="region of interest" description="Disordered" evidence="11">
    <location>
        <begin position="282"/>
        <end position="313"/>
    </location>
</feature>
<evidence type="ECO:0000259" key="13">
    <source>
        <dbReference type="Pfam" id="PF00520"/>
    </source>
</evidence>
<reference evidence="15" key="1">
    <citation type="journal article" date="2002" name="Science">
        <title>The draft genome of Ciona intestinalis: insights into chordate and vertebrate origins.</title>
        <authorList>
            <person name="Dehal P."/>
            <person name="Satou Y."/>
            <person name="Campbell R.K."/>
            <person name="Chapman J."/>
            <person name="Degnan B."/>
            <person name="De Tomaso A."/>
            <person name="Davidson B."/>
            <person name="Di Gregorio A."/>
            <person name="Gelpke M."/>
            <person name="Goodstein D.M."/>
            <person name="Harafuji N."/>
            <person name="Hastings K.E."/>
            <person name="Ho I."/>
            <person name="Hotta K."/>
            <person name="Huang W."/>
            <person name="Kawashima T."/>
            <person name="Lemaire P."/>
            <person name="Martinez D."/>
            <person name="Meinertzhagen I.A."/>
            <person name="Necula S."/>
            <person name="Nonaka M."/>
            <person name="Putnam N."/>
            <person name="Rash S."/>
            <person name="Saiga H."/>
            <person name="Satake M."/>
            <person name="Terry A."/>
            <person name="Yamada L."/>
            <person name="Wang H.G."/>
            <person name="Awazu S."/>
            <person name="Azumi K."/>
            <person name="Boore J."/>
            <person name="Branno M."/>
            <person name="Chin-Bow S."/>
            <person name="DeSantis R."/>
            <person name="Doyle S."/>
            <person name="Francino P."/>
            <person name="Keys D.N."/>
            <person name="Haga S."/>
            <person name="Hayashi H."/>
            <person name="Hino K."/>
            <person name="Imai K.S."/>
            <person name="Inaba K."/>
            <person name="Kano S."/>
            <person name="Kobayashi K."/>
            <person name="Kobayashi M."/>
            <person name="Lee B.I."/>
            <person name="Makabe K.W."/>
            <person name="Manohar C."/>
            <person name="Matassi G."/>
            <person name="Medina M."/>
            <person name="Mochizuki Y."/>
            <person name="Mount S."/>
            <person name="Morishita T."/>
            <person name="Miura S."/>
            <person name="Nakayama A."/>
            <person name="Nishizaka S."/>
            <person name="Nomoto H."/>
            <person name="Ohta F."/>
            <person name="Oishi K."/>
            <person name="Rigoutsos I."/>
            <person name="Sano M."/>
            <person name="Sasaki A."/>
            <person name="Sasakura Y."/>
            <person name="Shoguchi E."/>
            <person name="Shin-i T."/>
            <person name="Spagnuolo A."/>
            <person name="Stainier D."/>
            <person name="Suzuki M.M."/>
            <person name="Tassy O."/>
            <person name="Takatori N."/>
            <person name="Tokuoka M."/>
            <person name="Yagi K."/>
            <person name="Yoshizaki F."/>
            <person name="Wada S."/>
            <person name="Zhang C."/>
            <person name="Hyatt P.D."/>
            <person name="Larimer F."/>
            <person name="Detter C."/>
            <person name="Doggett N."/>
            <person name="Glavina T."/>
            <person name="Hawkins T."/>
            <person name="Richardson P."/>
            <person name="Lucas S."/>
            <person name="Kohara Y."/>
            <person name="Levine M."/>
            <person name="Satoh N."/>
            <person name="Rokhsar D.S."/>
        </authorList>
    </citation>
    <scope>NUCLEOTIDE SEQUENCE [LARGE SCALE GENOMIC DNA]</scope>
</reference>
<reference evidence="14" key="2">
    <citation type="journal article" date="2008" name="Genome Biol.">
        <title>Improved genome assembly and evidence-based global gene model set for the chordate Ciona intestinalis: new insight into intron and operon populations.</title>
        <authorList>
            <person name="Satou Y."/>
            <person name="Mineta K."/>
            <person name="Ogasawara M."/>
            <person name="Sasakura Y."/>
            <person name="Shoguchi E."/>
            <person name="Ueno K."/>
            <person name="Yamada L."/>
            <person name="Matsumoto J."/>
            <person name="Wasserscheid J."/>
            <person name="Dewar K."/>
            <person name="Wiley G.B."/>
            <person name="Macmil S.L."/>
            <person name="Roe B.A."/>
            <person name="Zeller R.W."/>
            <person name="Hastings K.E."/>
            <person name="Lemaire P."/>
            <person name="Lindquist E."/>
            <person name="Endo T."/>
            <person name="Hotta K."/>
            <person name="Inaba K."/>
        </authorList>
    </citation>
    <scope>NUCLEOTIDE SEQUENCE [LARGE SCALE GENOMIC DNA]</scope>
    <source>
        <strain evidence="14">wild type</strain>
    </source>
</reference>
<keyword evidence="3" id="KW-0633">Potassium transport</keyword>
<feature type="compositionally biased region" description="Low complexity" evidence="11">
    <location>
        <begin position="484"/>
        <end position="493"/>
    </location>
</feature>
<evidence type="ECO:0000256" key="8">
    <source>
        <dbReference type="ARBA" id="ARBA00023065"/>
    </source>
</evidence>
<protein>
    <recommendedName>
        <fullName evidence="13">Ion transport domain-containing protein</fullName>
    </recommendedName>
</protein>
<dbReference type="Gene3D" id="1.10.287.70">
    <property type="match status" value="1"/>
</dbReference>
<evidence type="ECO:0000256" key="7">
    <source>
        <dbReference type="ARBA" id="ARBA00022989"/>
    </source>
</evidence>
<reference evidence="14" key="3">
    <citation type="submission" date="2025-08" db="UniProtKB">
        <authorList>
            <consortium name="Ensembl"/>
        </authorList>
    </citation>
    <scope>IDENTIFICATION</scope>
</reference>
<feature type="compositionally biased region" description="Polar residues" evidence="11">
    <location>
        <begin position="473"/>
        <end position="483"/>
    </location>
</feature>
<dbReference type="GO" id="GO:0008076">
    <property type="term" value="C:voltage-gated potassium channel complex"/>
    <property type="evidence" value="ECO:0000318"/>
    <property type="project" value="GO_Central"/>
</dbReference>
<accession>H2Y0J5</accession>
<feature type="region of interest" description="Disordered" evidence="11">
    <location>
        <begin position="169"/>
        <end position="216"/>
    </location>
</feature>